<dbReference type="Pfam" id="PF09851">
    <property type="entry name" value="SHOCT"/>
    <property type="match status" value="1"/>
</dbReference>
<accession>A0A1G9W1F5</accession>
<feature type="domain" description="SHOCT" evidence="2">
    <location>
        <begin position="84"/>
        <end position="111"/>
    </location>
</feature>
<dbReference type="AlphaFoldDB" id="A0A1G9W1F5"/>
<feature type="region of interest" description="Disordered" evidence="1">
    <location>
        <begin position="118"/>
        <end position="142"/>
    </location>
</feature>
<evidence type="ECO:0000313" key="4">
    <source>
        <dbReference type="Proteomes" id="UP000199370"/>
    </source>
</evidence>
<proteinExistence type="predicted"/>
<protein>
    <submittedName>
        <fullName evidence="3">Short C-terminal domain-containing protein</fullName>
    </submittedName>
</protein>
<evidence type="ECO:0000259" key="2">
    <source>
        <dbReference type="Pfam" id="PF09851"/>
    </source>
</evidence>
<feature type="compositionally biased region" description="Basic and acidic residues" evidence="1">
    <location>
        <begin position="132"/>
        <end position="142"/>
    </location>
</feature>
<reference evidence="3 4" key="1">
    <citation type="submission" date="2016-10" db="EMBL/GenBank/DDBJ databases">
        <authorList>
            <person name="de Groot N.N."/>
        </authorList>
    </citation>
    <scope>NUCLEOTIDE SEQUENCE [LARGE SCALE GENOMIC DNA]</scope>
    <source>
        <strain evidence="4">EB21,IBRC-M 10013,KCTC 4048</strain>
    </source>
</reference>
<dbReference type="STRING" id="996166.SAMN05192554_10793"/>
<dbReference type="InterPro" id="IPR018649">
    <property type="entry name" value="SHOCT"/>
</dbReference>
<dbReference type="EMBL" id="FNIA01000007">
    <property type="protein sequence ID" value="SDM78021.1"/>
    <property type="molecule type" value="Genomic_DNA"/>
</dbReference>
<evidence type="ECO:0000313" key="3">
    <source>
        <dbReference type="EMBL" id="SDM78021.1"/>
    </source>
</evidence>
<dbReference type="RefSeq" id="WP_089732597.1">
    <property type="nucleotide sequence ID" value="NZ_FNIA01000007.1"/>
</dbReference>
<keyword evidence="4" id="KW-1185">Reference proteome</keyword>
<sequence>MSDRGSGFDPVHGDFFEKLPVLVVFATLAVAIVGNGVGAYAVTAPLVALGFVIVLPLSFLFRDDLRRLVGREPDPEDGPDPKNDALDQLQRMYASGELSEEEFERRAARILENEDLERVRSRVEPGQGQASDEERRESEFER</sequence>
<organism evidence="3 4">
    <name type="scientific">Haloarchaeobius iranensis</name>
    <dbReference type="NCBI Taxonomy" id="996166"/>
    <lineage>
        <taxon>Archaea</taxon>
        <taxon>Methanobacteriati</taxon>
        <taxon>Methanobacteriota</taxon>
        <taxon>Stenosarchaea group</taxon>
        <taxon>Halobacteria</taxon>
        <taxon>Halobacteriales</taxon>
        <taxon>Halorubellaceae</taxon>
        <taxon>Haloarchaeobius</taxon>
    </lineage>
</organism>
<evidence type="ECO:0000256" key="1">
    <source>
        <dbReference type="SAM" id="MobiDB-lite"/>
    </source>
</evidence>
<gene>
    <name evidence="3" type="ORF">SAMN05192554_10793</name>
</gene>
<dbReference type="Proteomes" id="UP000199370">
    <property type="component" value="Unassembled WGS sequence"/>
</dbReference>
<name>A0A1G9W1F5_9EURY</name>